<proteinExistence type="predicted"/>
<dbReference type="InterPro" id="IPR003594">
    <property type="entry name" value="HATPase_dom"/>
</dbReference>
<evidence type="ECO:0000256" key="1">
    <source>
        <dbReference type="ARBA" id="ARBA00000085"/>
    </source>
</evidence>
<gene>
    <name evidence="11" type="primary">porY</name>
    <name evidence="11" type="ORF">SAE01_43640</name>
</gene>
<dbReference type="Gene3D" id="3.30.565.10">
    <property type="entry name" value="Histidine kinase-like ATPase, C-terminal domain"/>
    <property type="match status" value="1"/>
</dbReference>
<keyword evidence="9" id="KW-0812">Transmembrane</keyword>
<keyword evidence="6 11" id="KW-0418">Kinase</keyword>
<dbReference type="AlphaFoldDB" id="A0A512BIS6"/>
<dbReference type="Pfam" id="PF02518">
    <property type="entry name" value="HATPase_c"/>
    <property type="match status" value="1"/>
</dbReference>
<keyword evidence="4" id="KW-0808">Transferase</keyword>
<feature type="transmembrane region" description="Helical" evidence="9">
    <location>
        <begin position="157"/>
        <end position="176"/>
    </location>
</feature>
<accession>A0A512BIS6</accession>
<comment type="caution">
    <text evidence="11">The sequence shown here is derived from an EMBL/GenBank/DDBJ whole genome shotgun (WGS) entry which is preliminary data.</text>
</comment>
<feature type="transmembrane region" description="Helical" evidence="9">
    <location>
        <begin position="21"/>
        <end position="40"/>
    </location>
</feature>
<evidence type="ECO:0000313" key="12">
    <source>
        <dbReference type="Proteomes" id="UP000321513"/>
    </source>
</evidence>
<dbReference type="SUPFAM" id="SSF55874">
    <property type="entry name" value="ATPase domain of HSP90 chaperone/DNA topoisomerase II/histidine kinase"/>
    <property type="match status" value="1"/>
</dbReference>
<evidence type="ECO:0000256" key="6">
    <source>
        <dbReference type="ARBA" id="ARBA00022777"/>
    </source>
</evidence>
<dbReference type="InterPro" id="IPR036890">
    <property type="entry name" value="HATPase_C_sf"/>
</dbReference>
<dbReference type="PRINTS" id="PR00344">
    <property type="entry name" value="BCTRLSENSOR"/>
</dbReference>
<reference evidence="11 12" key="1">
    <citation type="submission" date="2019-07" db="EMBL/GenBank/DDBJ databases">
        <title>Whole genome shotgun sequence of Segetibacter aerophilus NBRC 106135.</title>
        <authorList>
            <person name="Hosoyama A."/>
            <person name="Uohara A."/>
            <person name="Ohji S."/>
            <person name="Ichikawa N."/>
        </authorList>
    </citation>
    <scope>NUCLEOTIDE SEQUENCE [LARGE SCALE GENOMIC DNA]</scope>
    <source>
        <strain evidence="11 12">NBRC 106135</strain>
    </source>
</reference>
<keyword evidence="7" id="KW-0067">ATP-binding</keyword>
<dbReference type="SMART" id="SM00387">
    <property type="entry name" value="HATPase_c"/>
    <property type="match status" value="1"/>
</dbReference>
<keyword evidence="9" id="KW-1133">Transmembrane helix</keyword>
<dbReference type="PANTHER" id="PTHR43065:SF10">
    <property type="entry name" value="PEROXIDE STRESS-ACTIVATED HISTIDINE KINASE MAK3"/>
    <property type="match status" value="1"/>
</dbReference>
<dbReference type="InterPro" id="IPR003661">
    <property type="entry name" value="HisK_dim/P_dom"/>
</dbReference>
<protein>
    <recommendedName>
        <fullName evidence="2">histidine kinase</fullName>
        <ecNumber evidence="2">2.7.13.3</ecNumber>
    </recommendedName>
</protein>
<evidence type="ECO:0000256" key="8">
    <source>
        <dbReference type="ARBA" id="ARBA00023012"/>
    </source>
</evidence>
<keyword evidence="5" id="KW-0547">Nucleotide-binding</keyword>
<dbReference type="GO" id="GO:0005524">
    <property type="term" value="F:ATP binding"/>
    <property type="evidence" value="ECO:0007669"/>
    <property type="project" value="UniProtKB-KW"/>
</dbReference>
<dbReference type="PANTHER" id="PTHR43065">
    <property type="entry name" value="SENSOR HISTIDINE KINASE"/>
    <property type="match status" value="1"/>
</dbReference>
<dbReference type="Proteomes" id="UP000321513">
    <property type="component" value="Unassembled WGS sequence"/>
</dbReference>
<keyword evidence="9" id="KW-0472">Membrane</keyword>
<evidence type="ECO:0000256" key="4">
    <source>
        <dbReference type="ARBA" id="ARBA00022679"/>
    </source>
</evidence>
<evidence type="ECO:0000256" key="9">
    <source>
        <dbReference type="SAM" id="Phobius"/>
    </source>
</evidence>
<keyword evidence="12" id="KW-1185">Reference proteome</keyword>
<evidence type="ECO:0000256" key="5">
    <source>
        <dbReference type="ARBA" id="ARBA00022741"/>
    </source>
</evidence>
<dbReference type="GO" id="GO:0000155">
    <property type="term" value="F:phosphorelay sensor kinase activity"/>
    <property type="evidence" value="ECO:0007669"/>
    <property type="project" value="InterPro"/>
</dbReference>
<evidence type="ECO:0000256" key="2">
    <source>
        <dbReference type="ARBA" id="ARBA00012438"/>
    </source>
</evidence>
<evidence type="ECO:0000256" key="3">
    <source>
        <dbReference type="ARBA" id="ARBA00022553"/>
    </source>
</evidence>
<dbReference type="CDD" id="cd00082">
    <property type="entry name" value="HisKA"/>
    <property type="match status" value="1"/>
</dbReference>
<dbReference type="InterPro" id="IPR004358">
    <property type="entry name" value="Sig_transdc_His_kin-like_C"/>
</dbReference>
<dbReference type="RefSeq" id="WP_246113304.1">
    <property type="nucleotide sequence ID" value="NZ_BJYT01000030.1"/>
</dbReference>
<dbReference type="InterPro" id="IPR005467">
    <property type="entry name" value="His_kinase_dom"/>
</dbReference>
<keyword evidence="3" id="KW-0597">Phosphoprotein</keyword>
<evidence type="ECO:0000313" key="11">
    <source>
        <dbReference type="EMBL" id="GEO11868.1"/>
    </source>
</evidence>
<keyword evidence="8" id="KW-0902">Two-component regulatory system</keyword>
<sequence>MNKQKLIYFRDMIQQWFNWRTALTLFAVCIVTGTIFYSNYLSKKIGAEEKQKVETWVEAQKTILTATEQTNLNLAIRISTGNDDIPIIETNEKDSITNNYVNLDSAKVNADKNYLSEKLREFKRVHPAPIILPIPEKPNAENRYYYGESRLQKEVRYYPIVQLIIIGLFIIITVIAQRSRYQNTQNQVWAGLAKETAHQLGTPVTSLEGWVEVLRDIPGNEKLVGEIEKDVNRLKLISDRFGKIGSIPKLEERNLVEQITSMIDYIKKRASGKVQFTFNTNGETNIPAMVSPPLFDWVIENLLKNALDAMEGKGKIDVTVKDEVATVVIDVKDNGKGISKQNIAKVFKPGFTTKKRGWGLGLTLTQRIVEQYHRGKIFVKQSEIGKGTTFRIVLNK</sequence>
<comment type="catalytic activity">
    <reaction evidence="1">
        <text>ATP + protein L-histidine = ADP + protein N-phospho-L-histidine.</text>
        <dbReference type="EC" id="2.7.13.3"/>
    </reaction>
</comment>
<dbReference type="EC" id="2.7.13.3" evidence="2"/>
<evidence type="ECO:0000259" key="10">
    <source>
        <dbReference type="PROSITE" id="PS50109"/>
    </source>
</evidence>
<dbReference type="PROSITE" id="PS50109">
    <property type="entry name" value="HIS_KIN"/>
    <property type="match status" value="1"/>
</dbReference>
<organism evidence="11 12">
    <name type="scientific">Segetibacter aerophilus</name>
    <dbReference type="NCBI Taxonomy" id="670293"/>
    <lineage>
        <taxon>Bacteria</taxon>
        <taxon>Pseudomonadati</taxon>
        <taxon>Bacteroidota</taxon>
        <taxon>Chitinophagia</taxon>
        <taxon>Chitinophagales</taxon>
        <taxon>Chitinophagaceae</taxon>
        <taxon>Segetibacter</taxon>
    </lineage>
</organism>
<dbReference type="EMBL" id="BJYT01000030">
    <property type="protein sequence ID" value="GEO11868.1"/>
    <property type="molecule type" value="Genomic_DNA"/>
</dbReference>
<dbReference type="CDD" id="cd00075">
    <property type="entry name" value="HATPase"/>
    <property type="match status" value="1"/>
</dbReference>
<evidence type="ECO:0000256" key="7">
    <source>
        <dbReference type="ARBA" id="ARBA00022840"/>
    </source>
</evidence>
<name>A0A512BIS6_9BACT</name>
<feature type="domain" description="Histidine kinase" evidence="10">
    <location>
        <begin position="195"/>
        <end position="396"/>
    </location>
</feature>